<proteinExistence type="predicted"/>
<keyword evidence="3" id="KW-1185">Reference proteome</keyword>
<feature type="region of interest" description="Disordered" evidence="1">
    <location>
        <begin position="84"/>
        <end position="104"/>
    </location>
</feature>
<protein>
    <submittedName>
        <fullName evidence="2">Uncharacterized protein</fullName>
    </submittedName>
</protein>
<reference evidence="3" key="1">
    <citation type="submission" date="2016-11" db="EMBL/GenBank/DDBJ databases">
        <authorList>
            <person name="Varghese N."/>
            <person name="Submissions S."/>
        </authorList>
    </citation>
    <scope>NUCLEOTIDE SEQUENCE [LARGE SCALE GENOMIC DNA]</scope>
    <source>
        <strain evidence="3">GAS401</strain>
    </source>
</reference>
<dbReference type="EMBL" id="LT670849">
    <property type="protein sequence ID" value="SHN82600.1"/>
    <property type="molecule type" value="Genomic_DNA"/>
</dbReference>
<gene>
    <name evidence="2" type="ORF">SAMN05444170_5165</name>
</gene>
<evidence type="ECO:0000256" key="1">
    <source>
        <dbReference type="SAM" id="MobiDB-lite"/>
    </source>
</evidence>
<evidence type="ECO:0000313" key="3">
    <source>
        <dbReference type="Proteomes" id="UP000184096"/>
    </source>
</evidence>
<organism evidence="2 3">
    <name type="scientific">Bradyrhizobium erythrophlei</name>
    <dbReference type="NCBI Taxonomy" id="1437360"/>
    <lineage>
        <taxon>Bacteria</taxon>
        <taxon>Pseudomonadati</taxon>
        <taxon>Pseudomonadota</taxon>
        <taxon>Alphaproteobacteria</taxon>
        <taxon>Hyphomicrobiales</taxon>
        <taxon>Nitrobacteraceae</taxon>
        <taxon>Bradyrhizobium</taxon>
    </lineage>
</organism>
<sequence length="104" mass="11320">MSDPSDRAGLSQETESPSLGNGFDSYRSLAHPDILILVAHDVVPPFRFKAGGWELLEQSVKIGSAMRSRIDEKGYFLFRVNDDGSGGSELTDFPISENLSSDGQ</sequence>
<evidence type="ECO:0000313" key="2">
    <source>
        <dbReference type="EMBL" id="SHN82600.1"/>
    </source>
</evidence>
<name>A0A1M7UI71_9BRAD</name>
<dbReference type="RefSeq" id="WP_072822141.1">
    <property type="nucleotide sequence ID" value="NZ_LT670849.1"/>
</dbReference>
<accession>A0A1M7UI71</accession>
<dbReference type="Proteomes" id="UP000184096">
    <property type="component" value="Chromosome I"/>
</dbReference>
<feature type="region of interest" description="Disordered" evidence="1">
    <location>
        <begin position="1"/>
        <end position="23"/>
    </location>
</feature>
<dbReference type="AlphaFoldDB" id="A0A1M7UI71"/>